<dbReference type="GO" id="GO:0032259">
    <property type="term" value="P:methylation"/>
    <property type="evidence" value="ECO:0007669"/>
    <property type="project" value="UniProtKB-KW"/>
</dbReference>
<dbReference type="InterPro" id="IPR046977">
    <property type="entry name" value="RsmC/RlmG"/>
</dbReference>
<accession>A0A3L7ASK1</accession>
<keyword evidence="5" id="KW-1185">Reference proteome</keyword>
<keyword evidence="2 4" id="KW-0808">Transferase</keyword>
<keyword evidence="1 4" id="KW-0489">Methyltransferase</keyword>
<dbReference type="InterPro" id="IPR007848">
    <property type="entry name" value="Small_mtfrase_dom"/>
</dbReference>
<sequence>MSSEHYFDATPAGDAVYRTIIARIAGVERTLTTANKVFSPAHLDEGTRILLEEVPEPPTHGNLLDLGAGWGPISLELALLSPEATVWAVDVNDRALDLVRKNAADLGITNIRAVRPDEVPADIRFEAIWSNPPIRVGKDVLHGMLEHWLPRLVEQGEAWLVVQKNLGGDSLQRWITETLGAEFTVSRHTTAKGFRVILVDHSAADDEDLPDFV</sequence>
<dbReference type="Proteomes" id="UP000269438">
    <property type="component" value="Unassembled WGS sequence"/>
</dbReference>
<evidence type="ECO:0000313" key="4">
    <source>
        <dbReference type="EMBL" id="RLP83104.1"/>
    </source>
</evidence>
<dbReference type="OrthoDB" id="9764961at2"/>
<dbReference type="Gene3D" id="3.40.50.150">
    <property type="entry name" value="Vaccinia Virus protein VP39"/>
    <property type="match status" value="1"/>
</dbReference>
<protein>
    <submittedName>
        <fullName evidence="4">Methyltransferase domain-containing protein</fullName>
    </submittedName>
</protein>
<dbReference type="EMBL" id="RCUY01000005">
    <property type="protein sequence ID" value="RLP83104.1"/>
    <property type="molecule type" value="Genomic_DNA"/>
</dbReference>
<dbReference type="CDD" id="cd02440">
    <property type="entry name" value="AdoMet_MTases"/>
    <property type="match status" value="1"/>
</dbReference>
<dbReference type="InterPro" id="IPR029063">
    <property type="entry name" value="SAM-dependent_MTases_sf"/>
</dbReference>
<proteinExistence type="predicted"/>
<dbReference type="AlphaFoldDB" id="A0A3L7ASK1"/>
<evidence type="ECO:0000256" key="2">
    <source>
        <dbReference type="ARBA" id="ARBA00022679"/>
    </source>
</evidence>
<reference evidence="4 5" key="1">
    <citation type="submission" date="2018-10" db="EMBL/GenBank/DDBJ databases">
        <authorList>
            <person name="Li J."/>
        </authorList>
    </citation>
    <scope>NUCLEOTIDE SEQUENCE [LARGE SCALE GENOMIC DNA]</scope>
    <source>
        <strain evidence="4 5">JCM 11654</strain>
    </source>
</reference>
<organism evidence="4 5">
    <name type="scientific">Mycetocola lacteus</name>
    <dbReference type="NCBI Taxonomy" id="76637"/>
    <lineage>
        <taxon>Bacteria</taxon>
        <taxon>Bacillati</taxon>
        <taxon>Actinomycetota</taxon>
        <taxon>Actinomycetes</taxon>
        <taxon>Micrococcales</taxon>
        <taxon>Microbacteriaceae</taxon>
        <taxon>Mycetocola</taxon>
    </lineage>
</organism>
<dbReference type="RefSeq" id="WP_121688236.1">
    <property type="nucleotide sequence ID" value="NZ_RCUY01000005.1"/>
</dbReference>
<dbReference type="Pfam" id="PF05175">
    <property type="entry name" value="MTS"/>
    <property type="match status" value="1"/>
</dbReference>
<evidence type="ECO:0000313" key="5">
    <source>
        <dbReference type="Proteomes" id="UP000269438"/>
    </source>
</evidence>
<evidence type="ECO:0000256" key="1">
    <source>
        <dbReference type="ARBA" id="ARBA00022603"/>
    </source>
</evidence>
<dbReference type="PANTHER" id="PTHR47816:SF4">
    <property type="entry name" value="RIBOSOMAL RNA SMALL SUBUNIT METHYLTRANSFERASE C"/>
    <property type="match status" value="1"/>
</dbReference>
<comment type="caution">
    <text evidence="4">The sequence shown here is derived from an EMBL/GenBank/DDBJ whole genome shotgun (WGS) entry which is preliminary data.</text>
</comment>
<name>A0A3L7ASK1_9MICO</name>
<dbReference type="SUPFAM" id="SSF53335">
    <property type="entry name" value="S-adenosyl-L-methionine-dependent methyltransferases"/>
    <property type="match status" value="1"/>
</dbReference>
<evidence type="ECO:0000259" key="3">
    <source>
        <dbReference type="Pfam" id="PF05175"/>
    </source>
</evidence>
<feature type="domain" description="Methyltransferase small" evidence="3">
    <location>
        <begin position="29"/>
        <end position="185"/>
    </location>
</feature>
<dbReference type="GO" id="GO:0008757">
    <property type="term" value="F:S-adenosylmethionine-dependent methyltransferase activity"/>
    <property type="evidence" value="ECO:0007669"/>
    <property type="project" value="InterPro"/>
</dbReference>
<gene>
    <name evidence="4" type="ORF">D9V34_07670</name>
</gene>
<dbReference type="PANTHER" id="PTHR47816">
    <property type="entry name" value="RIBOSOMAL RNA SMALL SUBUNIT METHYLTRANSFERASE C"/>
    <property type="match status" value="1"/>
</dbReference>